<feature type="transmembrane region" description="Helical" evidence="1">
    <location>
        <begin position="42"/>
        <end position="64"/>
    </location>
</feature>
<keyword evidence="1" id="KW-1133">Transmembrane helix</keyword>
<gene>
    <name evidence="2" type="ORF">SDC9_202387</name>
</gene>
<protein>
    <submittedName>
        <fullName evidence="2">Uncharacterized protein</fullName>
    </submittedName>
</protein>
<keyword evidence="1" id="KW-0812">Transmembrane</keyword>
<feature type="transmembrane region" description="Helical" evidence="1">
    <location>
        <begin position="7"/>
        <end position="30"/>
    </location>
</feature>
<dbReference type="EMBL" id="VSSQ01123227">
    <property type="protein sequence ID" value="MPN54710.1"/>
    <property type="molecule type" value="Genomic_DNA"/>
</dbReference>
<keyword evidence="1" id="KW-0472">Membrane</keyword>
<sequence length="75" mass="8344">MTPLQKGFALGIGEIAGITIISCTSFMSMPYSIPPTDIKRNFIPSLPAFLMIVAMTVTFFPDLFKRIGVIRLHRL</sequence>
<comment type="caution">
    <text evidence="2">The sequence shown here is derived from an EMBL/GenBank/DDBJ whole genome shotgun (WGS) entry which is preliminary data.</text>
</comment>
<reference evidence="2" key="1">
    <citation type="submission" date="2019-08" db="EMBL/GenBank/DDBJ databases">
        <authorList>
            <person name="Kucharzyk K."/>
            <person name="Murdoch R.W."/>
            <person name="Higgins S."/>
            <person name="Loffler F."/>
        </authorList>
    </citation>
    <scope>NUCLEOTIDE SEQUENCE</scope>
</reference>
<dbReference type="AlphaFoldDB" id="A0A645IV08"/>
<organism evidence="2">
    <name type="scientific">bioreactor metagenome</name>
    <dbReference type="NCBI Taxonomy" id="1076179"/>
    <lineage>
        <taxon>unclassified sequences</taxon>
        <taxon>metagenomes</taxon>
        <taxon>ecological metagenomes</taxon>
    </lineage>
</organism>
<accession>A0A645IV08</accession>
<proteinExistence type="predicted"/>
<name>A0A645IV08_9ZZZZ</name>
<evidence type="ECO:0000256" key="1">
    <source>
        <dbReference type="SAM" id="Phobius"/>
    </source>
</evidence>
<evidence type="ECO:0000313" key="2">
    <source>
        <dbReference type="EMBL" id="MPN54710.1"/>
    </source>
</evidence>